<keyword evidence="9" id="KW-1185">Reference proteome</keyword>
<keyword evidence="4" id="KW-0853">WD repeat</keyword>
<keyword evidence="6" id="KW-0206">Cytoskeleton</keyword>
<dbReference type="SMART" id="SM00320">
    <property type="entry name" value="WD40"/>
    <property type="match status" value="5"/>
</dbReference>
<evidence type="ECO:0000313" key="9">
    <source>
        <dbReference type="Proteomes" id="UP001374579"/>
    </source>
</evidence>
<dbReference type="PANTHER" id="PTHR12442:SF22">
    <property type="entry name" value="CYTOPLASMIC DYNEIN 1 INTERMEDIATE CHAIN-RELATED"/>
    <property type="match status" value="1"/>
</dbReference>
<dbReference type="InterPro" id="IPR050687">
    <property type="entry name" value="Dynein_IC"/>
</dbReference>
<dbReference type="Proteomes" id="UP001374579">
    <property type="component" value="Unassembled WGS sequence"/>
</dbReference>
<protein>
    <recommendedName>
        <fullName evidence="10">Cytoplasmic dynein 1 intermediate chain 2</fullName>
    </recommendedName>
</protein>
<keyword evidence="3" id="KW-0963">Cytoplasm</keyword>
<evidence type="ECO:0000256" key="3">
    <source>
        <dbReference type="ARBA" id="ARBA00022490"/>
    </source>
</evidence>
<evidence type="ECO:0000256" key="1">
    <source>
        <dbReference type="ARBA" id="ARBA00004245"/>
    </source>
</evidence>
<accession>A0AAN9ASA4</accession>
<dbReference type="InterPro" id="IPR025956">
    <property type="entry name" value="DYNC1I1/DYNC1I2"/>
</dbReference>
<dbReference type="Pfam" id="PF11540">
    <property type="entry name" value="Dynein_IC2"/>
    <property type="match status" value="1"/>
</dbReference>
<comment type="similarity">
    <text evidence="2">Belongs to the dynein intermediate chain family.</text>
</comment>
<feature type="region of interest" description="Disordered" evidence="7">
    <location>
        <begin position="640"/>
        <end position="659"/>
    </location>
</feature>
<dbReference type="Pfam" id="PF00400">
    <property type="entry name" value="WD40"/>
    <property type="match status" value="1"/>
</dbReference>
<evidence type="ECO:0000256" key="2">
    <source>
        <dbReference type="ARBA" id="ARBA00011059"/>
    </source>
</evidence>
<comment type="subcellular location">
    <subcellularLocation>
        <location evidence="1">Cytoplasm</location>
        <location evidence="1">Cytoskeleton</location>
    </subcellularLocation>
</comment>
<organism evidence="8 9">
    <name type="scientific">Littorina saxatilis</name>
    <dbReference type="NCBI Taxonomy" id="31220"/>
    <lineage>
        <taxon>Eukaryota</taxon>
        <taxon>Metazoa</taxon>
        <taxon>Spiralia</taxon>
        <taxon>Lophotrochozoa</taxon>
        <taxon>Mollusca</taxon>
        <taxon>Gastropoda</taxon>
        <taxon>Caenogastropoda</taxon>
        <taxon>Littorinimorpha</taxon>
        <taxon>Littorinoidea</taxon>
        <taxon>Littorinidae</taxon>
        <taxon>Littorina</taxon>
    </lineage>
</organism>
<dbReference type="InterPro" id="IPR015943">
    <property type="entry name" value="WD40/YVTN_repeat-like_dom_sf"/>
</dbReference>
<gene>
    <name evidence="8" type="ORF">V1264_008040</name>
</gene>
<dbReference type="GO" id="GO:0005868">
    <property type="term" value="C:cytoplasmic dynein complex"/>
    <property type="evidence" value="ECO:0007669"/>
    <property type="project" value="InterPro"/>
</dbReference>
<feature type="region of interest" description="Disordered" evidence="7">
    <location>
        <begin position="1"/>
        <end position="100"/>
    </location>
</feature>
<dbReference type="FunFam" id="2.130.10.10:FF:000781">
    <property type="entry name" value="Cytoplasmic dynein intermediate chain"/>
    <property type="match status" value="1"/>
</dbReference>
<dbReference type="GO" id="GO:0045504">
    <property type="term" value="F:dynein heavy chain binding"/>
    <property type="evidence" value="ECO:0007669"/>
    <property type="project" value="TreeGrafter"/>
</dbReference>
<evidence type="ECO:0000313" key="8">
    <source>
        <dbReference type="EMBL" id="KAK7092263.1"/>
    </source>
</evidence>
<reference evidence="8 9" key="1">
    <citation type="submission" date="2024-02" db="EMBL/GenBank/DDBJ databases">
        <title>Chromosome-scale genome assembly of the rough periwinkle Littorina saxatilis.</title>
        <authorList>
            <person name="De Jode A."/>
            <person name="Faria R."/>
            <person name="Formenti G."/>
            <person name="Sims Y."/>
            <person name="Smith T.P."/>
            <person name="Tracey A."/>
            <person name="Wood J.M.D."/>
            <person name="Zagrodzka Z.B."/>
            <person name="Johannesson K."/>
            <person name="Butlin R.K."/>
            <person name="Leder E.H."/>
        </authorList>
    </citation>
    <scope>NUCLEOTIDE SEQUENCE [LARGE SCALE GENOMIC DNA]</scope>
    <source>
        <strain evidence="8">Snail1</strain>
        <tissue evidence="8">Muscle</tissue>
    </source>
</reference>
<dbReference type="InterPro" id="IPR001680">
    <property type="entry name" value="WD40_rpt"/>
</dbReference>
<sequence>MADRKAELERKKARLEQMRRERKEKELSKTRNVGDDSKTSVKSSGSDASGAEPDDILREFGISPAPEGSPATPKKAAAQSQAVKEVEVPTSVSHTTPRKVRLSVAKVNETSIPPRENVSYSKETQTIIADPVDKDGGRHGKSHVTRGPWDYYVLVYDDANKSDDDNDLDFIENLEGSSSHAHQFRGHGHSHGHGHTHKMPHVEMVAPATTSEEQNKEHKKPVPELSEEEKKQILMSEGFQKFFDHSSRIVERALAEEVDIFADYSGKDSGGKDDEAMAGERLKVNRDFYDDKWSKHRIITSLDWSAQHPELLLSSYGSNEDATNVPDGVALIWNIKYKKDTPEYVFHCQSPVMSSCFAKFHPNLVLGGTYSGQIVLWDNRVNKRTPVQRTPLSASAHTHPVYCITVVGTQNAHNLISVSNDGKLCSWSLDMLSQPQDSMELQHKQSKSVAATCSSFLSGDANNFIVGSEECLVYSASRHGSKAGINEAYDAHQGPITAIDTHRVPGQIDFSPYFLSSSFDWTVKLWSIKEQKYLCSFEDNSDYVSDVQWSPTNPALFSSVDIMGRLDLWHLNHETEVPTASVVVDTNVALNKLRWHQTGHHIGVGDDMGRIYIYDVAENIANPKADEWSKFVRTLQEMKQQATEREEDSTLLGSAAPIR</sequence>
<comment type="caution">
    <text evidence="8">The sequence shown here is derived from an EMBL/GenBank/DDBJ whole genome shotgun (WGS) entry which is preliminary data.</text>
</comment>
<dbReference type="PANTHER" id="PTHR12442">
    <property type="entry name" value="DYNEIN INTERMEDIATE CHAIN"/>
    <property type="match status" value="1"/>
</dbReference>
<evidence type="ECO:0000256" key="6">
    <source>
        <dbReference type="ARBA" id="ARBA00023212"/>
    </source>
</evidence>
<evidence type="ECO:0000256" key="4">
    <source>
        <dbReference type="ARBA" id="ARBA00022574"/>
    </source>
</evidence>
<dbReference type="AlphaFoldDB" id="A0AAN9ASA4"/>
<keyword evidence="5" id="KW-0677">Repeat</keyword>
<evidence type="ECO:0008006" key="10">
    <source>
        <dbReference type="Google" id="ProtNLM"/>
    </source>
</evidence>
<evidence type="ECO:0000256" key="5">
    <source>
        <dbReference type="ARBA" id="ARBA00022737"/>
    </source>
</evidence>
<evidence type="ECO:0000256" key="7">
    <source>
        <dbReference type="SAM" id="MobiDB-lite"/>
    </source>
</evidence>
<dbReference type="Gene3D" id="2.130.10.10">
    <property type="entry name" value="YVTN repeat-like/Quinoprotein amine dehydrogenase"/>
    <property type="match status" value="2"/>
</dbReference>
<dbReference type="EMBL" id="JBAMIC010000021">
    <property type="protein sequence ID" value="KAK7092263.1"/>
    <property type="molecule type" value="Genomic_DNA"/>
</dbReference>
<feature type="compositionally biased region" description="Basic and acidic residues" evidence="7">
    <location>
        <begin position="1"/>
        <end position="39"/>
    </location>
</feature>
<dbReference type="InterPro" id="IPR036322">
    <property type="entry name" value="WD40_repeat_dom_sf"/>
</dbReference>
<name>A0AAN9ASA4_9CAEN</name>
<dbReference type="GO" id="GO:0045503">
    <property type="term" value="F:dynein light chain binding"/>
    <property type="evidence" value="ECO:0007669"/>
    <property type="project" value="TreeGrafter"/>
</dbReference>
<dbReference type="SUPFAM" id="SSF50978">
    <property type="entry name" value="WD40 repeat-like"/>
    <property type="match status" value="1"/>
</dbReference>
<dbReference type="GO" id="GO:0010970">
    <property type="term" value="P:transport along microtubule"/>
    <property type="evidence" value="ECO:0007669"/>
    <property type="project" value="TreeGrafter"/>
</dbReference>
<proteinExistence type="inferred from homology"/>